<dbReference type="Pfam" id="PF01032">
    <property type="entry name" value="FecCD"/>
    <property type="match status" value="1"/>
</dbReference>
<dbReference type="Proteomes" id="UP000886884">
    <property type="component" value="Unassembled WGS sequence"/>
</dbReference>
<feature type="transmembrane region" description="Helical" evidence="8">
    <location>
        <begin position="318"/>
        <end position="336"/>
    </location>
</feature>
<dbReference type="GO" id="GO:0005886">
    <property type="term" value="C:plasma membrane"/>
    <property type="evidence" value="ECO:0007669"/>
    <property type="project" value="UniProtKB-SubCell"/>
</dbReference>
<comment type="caution">
    <text evidence="9">The sequence shown here is derived from an EMBL/GenBank/DDBJ whole genome shotgun (WGS) entry which is preliminary data.</text>
</comment>
<evidence type="ECO:0000256" key="4">
    <source>
        <dbReference type="ARBA" id="ARBA00022475"/>
    </source>
</evidence>
<keyword evidence="3" id="KW-0813">Transport</keyword>
<keyword evidence="6 8" id="KW-1133">Transmembrane helix</keyword>
<dbReference type="Gene3D" id="1.10.3470.10">
    <property type="entry name" value="ABC transporter involved in vitamin B12 uptake, BtuC"/>
    <property type="match status" value="1"/>
</dbReference>
<protein>
    <submittedName>
        <fullName evidence="9">Iron ABC transporter permease</fullName>
    </submittedName>
</protein>
<evidence type="ECO:0000256" key="7">
    <source>
        <dbReference type="ARBA" id="ARBA00023136"/>
    </source>
</evidence>
<feature type="transmembrane region" description="Helical" evidence="8">
    <location>
        <begin position="249"/>
        <end position="279"/>
    </location>
</feature>
<keyword evidence="5 8" id="KW-0812">Transmembrane</keyword>
<feature type="transmembrane region" description="Helical" evidence="8">
    <location>
        <begin position="127"/>
        <end position="149"/>
    </location>
</feature>
<evidence type="ECO:0000256" key="8">
    <source>
        <dbReference type="SAM" id="Phobius"/>
    </source>
</evidence>
<organism evidence="9 10">
    <name type="scientific">Candidatus Ornithocaccomicrobium faecavium</name>
    <dbReference type="NCBI Taxonomy" id="2840890"/>
    <lineage>
        <taxon>Bacteria</taxon>
        <taxon>Bacillati</taxon>
        <taxon>Bacillota</taxon>
        <taxon>Clostridia</taxon>
        <taxon>Candidatus Ornithocaccomicrobium</taxon>
    </lineage>
</organism>
<feature type="transmembrane region" description="Helical" evidence="8">
    <location>
        <begin position="161"/>
        <end position="182"/>
    </location>
</feature>
<feature type="transmembrane region" description="Helical" evidence="8">
    <location>
        <begin position="102"/>
        <end position="121"/>
    </location>
</feature>
<evidence type="ECO:0000256" key="6">
    <source>
        <dbReference type="ARBA" id="ARBA00022989"/>
    </source>
</evidence>
<evidence type="ECO:0000313" key="10">
    <source>
        <dbReference type="Proteomes" id="UP000886884"/>
    </source>
</evidence>
<dbReference type="GO" id="GO:0022857">
    <property type="term" value="F:transmembrane transporter activity"/>
    <property type="evidence" value="ECO:0007669"/>
    <property type="project" value="InterPro"/>
</dbReference>
<comment type="subcellular location">
    <subcellularLocation>
        <location evidence="1">Cell membrane</location>
        <topology evidence="1">Multi-pass membrane protein</topology>
    </subcellularLocation>
</comment>
<dbReference type="PANTHER" id="PTHR30472:SF25">
    <property type="entry name" value="ABC TRANSPORTER PERMEASE PROTEIN MJ0876-RELATED"/>
    <property type="match status" value="1"/>
</dbReference>
<gene>
    <name evidence="9" type="ORF">IAA64_11820</name>
</gene>
<reference evidence="9" key="1">
    <citation type="submission" date="2020-10" db="EMBL/GenBank/DDBJ databases">
        <authorList>
            <person name="Gilroy R."/>
        </authorList>
    </citation>
    <scope>NUCLEOTIDE SEQUENCE</scope>
    <source>
        <strain evidence="9">CHK183-6373</strain>
    </source>
</reference>
<name>A0A9D1PAQ6_9FIRM</name>
<sequence length="353" mass="36892">MQKSYRFAGKQSAALFLFLAVLSLALLFVLCMFGSAHLSIEEVLRGALYRYFAIGEKSGNDGAIVNLRLMRTLMAYITGAALSASGACMQAVFGNPMAEPHVLGVSSGAALGAAIATVLGLETSGLGISALSLCAFGGAILAAAAVLALSRIDGRTGTASLLLAGIAMGAFLSALLSGLLALNREKADSVYLWTMGSFATATWGKIRLAAPVTALGCLTATLYARDLNVMLAGETDARTLGLDVRRTRALALLLSTLMTAVVVSMTGVIGFVGLMVPHVARLLVGPDHRRLLPACVLMGGIYLMCMDTLARSLFSSEIPVGVLTSLVGGPFFLFMLRKSRGARPRRGRRRAKA</sequence>
<dbReference type="EMBL" id="DVOT01000215">
    <property type="protein sequence ID" value="HIV28654.1"/>
    <property type="molecule type" value="Genomic_DNA"/>
</dbReference>
<proteinExistence type="inferred from homology"/>
<dbReference type="InterPro" id="IPR000522">
    <property type="entry name" value="ABC_transptr_permease_BtuC"/>
</dbReference>
<keyword evidence="4" id="KW-1003">Cell membrane</keyword>
<accession>A0A9D1PAQ6</accession>
<evidence type="ECO:0000256" key="2">
    <source>
        <dbReference type="ARBA" id="ARBA00007935"/>
    </source>
</evidence>
<feature type="transmembrane region" description="Helical" evidence="8">
    <location>
        <begin position="73"/>
        <end position="93"/>
    </location>
</feature>
<dbReference type="AlphaFoldDB" id="A0A9D1PAQ6"/>
<dbReference type="FunFam" id="1.10.3470.10:FF:000001">
    <property type="entry name" value="Vitamin B12 ABC transporter permease BtuC"/>
    <property type="match status" value="1"/>
</dbReference>
<evidence type="ECO:0000256" key="5">
    <source>
        <dbReference type="ARBA" id="ARBA00022692"/>
    </source>
</evidence>
<comment type="similarity">
    <text evidence="2">Belongs to the binding-protein-dependent transport system permease family. FecCD subfamily.</text>
</comment>
<dbReference type="SUPFAM" id="SSF81345">
    <property type="entry name" value="ABC transporter involved in vitamin B12 uptake, BtuC"/>
    <property type="match status" value="1"/>
</dbReference>
<reference evidence="9" key="2">
    <citation type="journal article" date="2021" name="PeerJ">
        <title>Extensive microbial diversity within the chicken gut microbiome revealed by metagenomics and culture.</title>
        <authorList>
            <person name="Gilroy R."/>
            <person name="Ravi A."/>
            <person name="Getino M."/>
            <person name="Pursley I."/>
            <person name="Horton D.L."/>
            <person name="Alikhan N.F."/>
            <person name="Baker D."/>
            <person name="Gharbi K."/>
            <person name="Hall N."/>
            <person name="Watson M."/>
            <person name="Adriaenssens E.M."/>
            <person name="Foster-Nyarko E."/>
            <person name="Jarju S."/>
            <person name="Secka A."/>
            <person name="Antonio M."/>
            <person name="Oren A."/>
            <person name="Chaudhuri R.R."/>
            <person name="La Ragione R."/>
            <person name="Hildebrand F."/>
            <person name="Pallen M.J."/>
        </authorList>
    </citation>
    <scope>NUCLEOTIDE SEQUENCE</scope>
    <source>
        <strain evidence="9">CHK183-6373</strain>
    </source>
</reference>
<evidence type="ECO:0000313" key="9">
    <source>
        <dbReference type="EMBL" id="HIV28654.1"/>
    </source>
</evidence>
<evidence type="ECO:0000256" key="3">
    <source>
        <dbReference type="ARBA" id="ARBA00022448"/>
    </source>
</evidence>
<keyword evidence="7 8" id="KW-0472">Membrane</keyword>
<evidence type="ECO:0000256" key="1">
    <source>
        <dbReference type="ARBA" id="ARBA00004651"/>
    </source>
</evidence>
<dbReference type="InterPro" id="IPR037294">
    <property type="entry name" value="ABC_BtuC-like"/>
</dbReference>
<dbReference type="PANTHER" id="PTHR30472">
    <property type="entry name" value="FERRIC ENTEROBACTIN TRANSPORT SYSTEM PERMEASE PROTEIN"/>
    <property type="match status" value="1"/>
</dbReference>
<dbReference type="CDD" id="cd06550">
    <property type="entry name" value="TM_ABC_iron-siderophores_like"/>
    <property type="match status" value="1"/>
</dbReference>